<comment type="pathway">
    <text evidence="7">Cofactor biosynthesis; pyridoxine 5'-phosphate biosynthesis; pyridoxine 5'-phosphate from D-erythrose 4-phosphate: step 4/5.</text>
</comment>
<feature type="binding site" evidence="7">
    <location>
        <position position="280"/>
    </location>
    <ligand>
        <name>a divalent metal cation</name>
        <dbReference type="ChEBI" id="CHEBI:60240"/>
        <note>ligand shared between dimeric partners</note>
    </ligand>
</feature>
<evidence type="ECO:0000256" key="5">
    <source>
        <dbReference type="ARBA" id="ARBA00023027"/>
    </source>
</evidence>
<dbReference type="PANTHER" id="PTHR30004:SF6">
    <property type="entry name" value="D-THREONATE 4-PHOSPHATE DEHYDROGENASE"/>
    <property type="match status" value="1"/>
</dbReference>
<reference evidence="9" key="1">
    <citation type="journal article" date="2019" name="Int. J. Syst. Evol. Microbiol.">
        <title>The Global Catalogue of Microorganisms (GCM) 10K type strain sequencing project: providing services to taxonomists for standard genome sequencing and annotation.</title>
        <authorList>
            <consortium name="The Broad Institute Genomics Platform"/>
            <consortium name="The Broad Institute Genome Sequencing Center for Infectious Disease"/>
            <person name="Wu L."/>
            <person name="Ma J."/>
        </authorList>
    </citation>
    <scope>NUCLEOTIDE SEQUENCE [LARGE SCALE GENOMIC DNA]</scope>
    <source>
        <strain evidence="9">CCUG 51308</strain>
    </source>
</reference>
<accession>A0ABW2IGG3</accession>
<feature type="binding site" evidence="7">
    <location>
        <position position="141"/>
    </location>
    <ligand>
        <name>substrate</name>
    </ligand>
</feature>
<evidence type="ECO:0000256" key="1">
    <source>
        <dbReference type="ARBA" id="ARBA00022490"/>
    </source>
</evidence>
<feature type="binding site" evidence="7">
    <location>
        <position position="142"/>
    </location>
    <ligand>
        <name>substrate</name>
    </ligand>
</feature>
<dbReference type="InterPro" id="IPR037510">
    <property type="entry name" value="PdxA"/>
</dbReference>
<evidence type="ECO:0000256" key="4">
    <source>
        <dbReference type="ARBA" id="ARBA00023002"/>
    </source>
</evidence>
<dbReference type="RefSeq" id="WP_382164888.1">
    <property type="nucleotide sequence ID" value="NZ_JBHTBR010000002.1"/>
</dbReference>
<keyword evidence="3 7" id="KW-0521">NADP</keyword>
<keyword evidence="9" id="KW-1185">Reference proteome</keyword>
<name>A0ABW2IGG3_9PROT</name>
<feature type="binding site" evidence="7">
    <location>
        <position position="288"/>
    </location>
    <ligand>
        <name>substrate</name>
    </ligand>
</feature>
<comment type="caution">
    <text evidence="8">The sequence shown here is derived from an EMBL/GenBank/DDBJ whole genome shotgun (WGS) entry which is preliminary data.</text>
</comment>
<gene>
    <name evidence="7 8" type="primary">pdxA</name>
    <name evidence="8" type="ORF">ACFQS8_01090</name>
</gene>
<proteinExistence type="inferred from homology"/>
<dbReference type="NCBIfam" id="TIGR00557">
    <property type="entry name" value="pdxA"/>
    <property type="match status" value="1"/>
</dbReference>
<sequence length="345" mass="36724">MSHPLPLALTMGDPAGVGPLLTWRAWEKCKTKHADHQSPFFVIASKDILHAAQKKSGIEGRIETINSPQDAVDIFHKSLPVLHIDCPETQLGKPNPESAHAIIESIQMAVDFTYKNQASGVVTNPINKSLLYKKGFSFPGHTEFLAHLAHSQQGDSLASAPLPIMMLVGGGLRVALATIHTALREVPDLITQALIEDVSRIVHAGLSRDFGLNSPRIALAGLNPHAGEEGSLGMEEIEQINPAAKTLRDSGLNISDAQPGDTVFHAMLEGQYDAVIAMFHDQGLAPLKSLDMWGGVNVTLGLPFIRTSPDHGTGYGVAEDGSARADSLIAAINLASDMAKARASA</sequence>
<protein>
    <recommendedName>
        <fullName evidence="7">4-hydroxythreonine-4-phosphate dehydrogenase</fullName>
        <ecNumber evidence="7">1.1.1.262</ecNumber>
    </recommendedName>
    <alternativeName>
        <fullName evidence="7">4-(phosphohydroxy)-L-threonine dehydrogenase</fullName>
    </alternativeName>
</protein>
<feature type="binding site" evidence="7">
    <location>
        <position position="180"/>
    </location>
    <ligand>
        <name>a divalent metal cation</name>
        <dbReference type="ChEBI" id="CHEBI:60240"/>
        <note>ligand shared between dimeric partners</note>
    </ligand>
</feature>
<dbReference type="EMBL" id="JBHTBR010000002">
    <property type="protein sequence ID" value="MFC7290198.1"/>
    <property type="molecule type" value="Genomic_DNA"/>
</dbReference>
<evidence type="ECO:0000256" key="7">
    <source>
        <dbReference type="HAMAP-Rule" id="MF_00536"/>
    </source>
</evidence>
<keyword evidence="2 7" id="KW-0479">Metal-binding</keyword>
<keyword evidence="5 7" id="KW-0520">NAD</keyword>
<comment type="miscellaneous">
    <text evidence="7">The active site is located at the dimer interface.</text>
</comment>
<comment type="catalytic activity">
    <reaction evidence="7">
        <text>4-(phosphooxy)-L-threonine + NAD(+) = 3-amino-2-oxopropyl phosphate + CO2 + NADH</text>
        <dbReference type="Rhea" id="RHEA:32275"/>
        <dbReference type="ChEBI" id="CHEBI:16526"/>
        <dbReference type="ChEBI" id="CHEBI:57279"/>
        <dbReference type="ChEBI" id="CHEBI:57540"/>
        <dbReference type="ChEBI" id="CHEBI:57945"/>
        <dbReference type="ChEBI" id="CHEBI:58452"/>
        <dbReference type="EC" id="1.1.1.262"/>
    </reaction>
</comment>
<dbReference type="Proteomes" id="UP001596492">
    <property type="component" value="Unassembled WGS sequence"/>
</dbReference>
<keyword evidence="7" id="KW-0460">Magnesium</keyword>
<comment type="subcellular location">
    <subcellularLocation>
        <location evidence="7">Cytoplasm</location>
    </subcellularLocation>
</comment>
<keyword evidence="1 7" id="KW-0963">Cytoplasm</keyword>
<keyword evidence="7" id="KW-0862">Zinc</keyword>
<keyword evidence="7" id="KW-0170">Cobalt</keyword>
<dbReference type="Gene3D" id="3.40.718.10">
    <property type="entry name" value="Isopropylmalate Dehydrogenase"/>
    <property type="match status" value="1"/>
</dbReference>
<dbReference type="GO" id="GO:0050570">
    <property type="term" value="F:4-hydroxythreonine-4-phosphate dehydrogenase activity"/>
    <property type="evidence" value="ECO:0007669"/>
    <property type="project" value="UniProtKB-EC"/>
</dbReference>
<feature type="binding site" evidence="7">
    <location>
        <position position="306"/>
    </location>
    <ligand>
        <name>substrate</name>
    </ligand>
</feature>
<evidence type="ECO:0000256" key="6">
    <source>
        <dbReference type="ARBA" id="ARBA00023096"/>
    </source>
</evidence>
<feature type="binding site" evidence="7">
    <location>
        <position position="225"/>
    </location>
    <ligand>
        <name>a divalent metal cation</name>
        <dbReference type="ChEBI" id="CHEBI:60240"/>
        <note>ligand shared between dimeric partners</note>
    </ligand>
</feature>
<dbReference type="SUPFAM" id="SSF53659">
    <property type="entry name" value="Isocitrate/Isopropylmalate dehydrogenase-like"/>
    <property type="match status" value="1"/>
</dbReference>
<dbReference type="InterPro" id="IPR005255">
    <property type="entry name" value="PdxA_fam"/>
</dbReference>
<evidence type="ECO:0000313" key="9">
    <source>
        <dbReference type="Proteomes" id="UP001596492"/>
    </source>
</evidence>
<feature type="binding site" evidence="7">
    <location>
        <position position="297"/>
    </location>
    <ligand>
        <name>substrate</name>
    </ligand>
</feature>
<comment type="subunit">
    <text evidence="7">Homodimer.</text>
</comment>
<dbReference type="NCBIfam" id="NF003699">
    <property type="entry name" value="PRK05312.1"/>
    <property type="match status" value="1"/>
</dbReference>
<dbReference type="EC" id="1.1.1.262" evidence="7"/>
<dbReference type="PANTHER" id="PTHR30004">
    <property type="entry name" value="4-HYDROXYTHREONINE-4-PHOSPHATE DEHYDROGENASE"/>
    <property type="match status" value="1"/>
</dbReference>
<dbReference type="Pfam" id="PF04166">
    <property type="entry name" value="PdxA"/>
    <property type="match status" value="1"/>
</dbReference>
<dbReference type="HAMAP" id="MF_00536">
    <property type="entry name" value="PdxA"/>
    <property type="match status" value="1"/>
</dbReference>
<keyword evidence="6 7" id="KW-0664">Pyridoxine biosynthesis</keyword>
<organism evidence="8 9">
    <name type="scientific">Hirschia litorea</name>
    <dbReference type="NCBI Taxonomy" id="1199156"/>
    <lineage>
        <taxon>Bacteria</taxon>
        <taxon>Pseudomonadati</taxon>
        <taxon>Pseudomonadota</taxon>
        <taxon>Alphaproteobacteria</taxon>
        <taxon>Hyphomonadales</taxon>
        <taxon>Hyphomonadaceae</taxon>
        <taxon>Hirschia</taxon>
    </lineage>
</organism>
<comment type="cofactor">
    <cofactor evidence="7">
        <name>Zn(2+)</name>
        <dbReference type="ChEBI" id="CHEBI:29105"/>
    </cofactor>
    <cofactor evidence="7">
        <name>Mg(2+)</name>
        <dbReference type="ChEBI" id="CHEBI:18420"/>
    </cofactor>
    <cofactor evidence="7">
        <name>Co(2+)</name>
        <dbReference type="ChEBI" id="CHEBI:48828"/>
    </cofactor>
    <text evidence="7">Binds 1 divalent metal cation per subunit. Can use ions such as Zn(2+), Mg(2+) or Co(2+).</text>
</comment>
<evidence type="ECO:0000256" key="3">
    <source>
        <dbReference type="ARBA" id="ARBA00022857"/>
    </source>
</evidence>
<comment type="function">
    <text evidence="7">Catalyzes the NAD(P)-dependent oxidation of 4-(phosphooxy)-L-threonine (HTP) into 2-amino-3-oxo-4-(phosphooxy)butyric acid which spontaneously decarboxylates to form 3-amino-2-oxopropyl phosphate (AHAP).</text>
</comment>
<keyword evidence="4 7" id="KW-0560">Oxidoreductase</keyword>
<comment type="similarity">
    <text evidence="7">Belongs to the PdxA family.</text>
</comment>
<evidence type="ECO:0000256" key="2">
    <source>
        <dbReference type="ARBA" id="ARBA00022723"/>
    </source>
</evidence>
<evidence type="ECO:0000313" key="8">
    <source>
        <dbReference type="EMBL" id="MFC7290198.1"/>
    </source>
</evidence>